<evidence type="ECO:0000256" key="3">
    <source>
        <dbReference type="ARBA" id="ARBA00036002"/>
    </source>
</evidence>
<keyword evidence="11" id="KW-1185">Reference proteome</keyword>
<feature type="compositionally biased region" description="Polar residues" evidence="8">
    <location>
        <begin position="1"/>
        <end position="10"/>
    </location>
</feature>
<protein>
    <recommendedName>
        <fullName evidence="6">Medium/long-chain acyl-CoA thioesterase YigI</fullName>
        <ecNumber evidence="5">3.1.2.20</ecNumber>
    </recommendedName>
</protein>
<reference evidence="11" key="1">
    <citation type="submission" date="2016-11" db="EMBL/GenBank/DDBJ databases">
        <authorList>
            <person name="Varghese N."/>
            <person name="Submissions S."/>
        </authorList>
    </citation>
    <scope>NUCLEOTIDE SEQUENCE [LARGE SCALE GENOMIC DNA]</scope>
    <source>
        <strain evidence="11">GAS401</strain>
    </source>
</reference>
<dbReference type="InterPro" id="IPR006683">
    <property type="entry name" value="Thioestr_dom"/>
</dbReference>
<comment type="catalytic activity">
    <reaction evidence="7">
        <text>a medium-chain fatty acyl-CoA + H2O = a medium-chain fatty acid + CoA + H(+)</text>
        <dbReference type="Rhea" id="RHEA:68184"/>
        <dbReference type="ChEBI" id="CHEBI:15377"/>
        <dbReference type="ChEBI" id="CHEBI:15378"/>
        <dbReference type="ChEBI" id="CHEBI:57287"/>
        <dbReference type="ChEBI" id="CHEBI:59558"/>
        <dbReference type="ChEBI" id="CHEBI:90546"/>
    </reaction>
</comment>
<dbReference type="InterPro" id="IPR029069">
    <property type="entry name" value="HotDog_dom_sf"/>
</dbReference>
<accession>A0A1M7TK25</accession>
<comment type="catalytic activity">
    <reaction evidence="2">
        <text>a fatty acyl-CoA + H2O = a fatty acid + CoA + H(+)</text>
        <dbReference type="Rhea" id="RHEA:16781"/>
        <dbReference type="ChEBI" id="CHEBI:15377"/>
        <dbReference type="ChEBI" id="CHEBI:15378"/>
        <dbReference type="ChEBI" id="CHEBI:28868"/>
        <dbReference type="ChEBI" id="CHEBI:57287"/>
        <dbReference type="ChEBI" id="CHEBI:77636"/>
        <dbReference type="EC" id="3.1.2.20"/>
    </reaction>
</comment>
<dbReference type="Pfam" id="PF03061">
    <property type="entry name" value="4HBT"/>
    <property type="match status" value="1"/>
</dbReference>
<evidence type="ECO:0000256" key="8">
    <source>
        <dbReference type="SAM" id="MobiDB-lite"/>
    </source>
</evidence>
<evidence type="ECO:0000256" key="2">
    <source>
        <dbReference type="ARBA" id="ARBA00035880"/>
    </source>
</evidence>
<dbReference type="Gene3D" id="3.10.129.10">
    <property type="entry name" value="Hotdog Thioesterase"/>
    <property type="match status" value="1"/>
</dbReference>
<dbReference type="NCBIfam" id="TIGR00369">
    <property type="entry name" value="unchar_dom_1"/>
    <property type="match status" value="1"/>
</dbReference>
<dbReference type="SUPFAM" id="SSF54637">
    <property type="entry name" value="Thioesterase/thiol ester dehydrase-isomerase"/>
    <property type="match status" value="1"/>
</dbReference>
<evidence type="ECO:0000256" key="4">
    <source>
        <dbReference type="ARBA" id="ARBA00038381"/>
    </source>
</evidence>
<name>A0A1M7TK25_9BRAD</name>
<evidence type="ECO:0000256" key="6">
    <source>
        <dbReference type="ARBA" id="ARBA00040062"/>
    </source>
</evidence>
<evidence type="ECO:0000256" key="7">
    <source>
        <dbReference type="ARBA" id="ARBA00048062"/>
    </source>
</evidence>
<dbReference type="PANTHER" id="PTHR43240">
    <property type="entry name" value="1,4-DIHYDROXY-2-NAPHTHOYL-COA THIOESTERASE 1"/>
    <property type="match status" value="1"/>
</dbReference>
<dbReference type="GO" id="GO:0047617">
    <property type="term" value="F:fatty acyl-CoA hydrolase activity"/>
    <property type="evidence" value="ECO:0007669"/>
    <property type="project" value="UniProtKB-EC"/>
</dbReference>
<evidence type="ECO:0000313" key="10">
    <source>
        <dbReference type="EMBL" id="SHN71065.1"/>
    </source>
</evidence>
<dbReference type="AlphaFoldDB" id="A0A1M7TK25"/>
<sequence>MKKWPQNANKITPARKLPMTTEPAHEKLKAAGWTEVETSGFLNLIGPLWERAEDGNHEYAILAEHKHHNRRDRVQGGVLMTLADRASGMIARLVSGRPTLATVQMDVHFIDAGQIGELLIAKPRVVRVTHTLIFTATEVVAEGRVVATASGVFKILKDNS</sequence>
<dbReference type="EMBL" id="LT670849">
    <property type="protein sequence ID" value="SHN71065.1"/>
    <property type="molecule type" value="Genomic_DNA"/>
</dbReference>
<evidence type="ECO:0000313" key="11">
    <source>
        <dbReference type="Proteomes" id="UP000184096"/>
    </source>
</evidence>
<dbReference type="CDD" id="cd03443">
    <property type="entry name" value="PaaI_thioesterase"/>
    <property type="match status" value="1"/>
</dbReference>
<evidence type="ECO:0000256" key="1">
    <source>
        <dbReference type="ARBA" id="ARBA00022801"/>
    </source>
</evidence>
<keyword evidence="1" id="KW-0378">Hydrolase</keyword>
<feature type="domain" description="Thioesterase" evidence="9">
    <location>
        <begin position="76"/>
        <end position="146"/>
    </location>
</feature>
<dbReference type="EC" id="3.1.2.20" evidence="5"/>
<organism evidence="10 11">
    <name type="scientific">Bradyrhizobium erythrophlei</name>
    <dbReference type="NCBI Taxonomy" id="1437360"/>
    <lineage>
        <taxon>Bacteria</taxon>
        <taxon>Pseudomonadati</taxon>
        <taxon>Pseudomonadota</taxon>
        <taxon>Alphaproteobacteria</taxon>
        <taxon>Hyphomicrobiales</taxon>
        <taxon>Nitrobacteraceae</taxon>
        <taxon>Bradyrhizobium</taxon>
    </lineage>
</organism>
<dbReference type="Proteomes" id="UP000184096">
    <property type="component" value="Chromosome I"/>
</dbReference>
<evidence type="ECO:0000259" key="9">
    <source>
        <dbReference type="Pfam" id="PF03061"/>
    </source>
</evidence>
<dbReference type="InterPro" id="IPR003736">
    <property type="entry name" value="PAAI_dom"/>
</dbReference>
<comment type="similarity">
    <text evidence="4">Belongs to the YigI thioesterase family.</text>
</comment>
<comment type="catalytic activity">
    <reaction evidence="3">
        <text>a long-chain fatty acyl-CoA + H2O = a long-chain fatty acid + CoA + H(+)</text>
        <dbReference type="Rhea" id="RHEA:67680"/>
        <dbReference type="ChEBI" id="CHEBI:15377"/>
        <dbReference type="ChEBI" id="CHEBI:15378"/>
        <dbReference type="ChEBI" id="CHEBI:57287"/>
        <dbReference type="ChEBI" id="CHEBI:57560"/>
        <dbReference type="ChEBI" id="CHEBI:83139"/>
    </reaction>
</comment>
<proteinExistence type="inferred from homology"/>
<gene>
    <name evidence="10" type="ORF">SAMN05444170_1920</name>
</gene>
<dbReference type="PANTHER" id="PTHR43240:SF20">
    <property type="entry name" value="MEDIUM_LONG-CHAIN ACYL-COA THIOESTERASE YIGI"/>
    <property type="match status" value="1"/>
</dbReference>
<feature type="region of interest" description="Disordered" evidence="8">
    <location>
        <begin position="1"/>
        <end position="22"/>
    </location>
</feature>
<evidence type="ECO:0000256" key="5">
    <source>
        <dbReference type="ARBA" id="ARBA00038894"/>
    </source>
</evidence>